<dbReference type="Pfam" id="PF01569">
    <property type="entry name" value="PAP2"/>
    <property type="match status" value="1"/>
</dbReference>
<evidence type="ECO:0000256" key="1">
    <source>
        <dbReference type="SAM" id="Phobius"/>
    </source>
</evidence>
<dbReference type="SMART" id="SM00014">
    <property type="entry name" value="acidPPc"/>
    <property type="match status" value="1"/>
</dbReference>
<dbReference type="InterPro" id="IPR000326">
    <property type="entry name" value="PAP2/HPO"/>
</dbReference>
<organism evidence="3">
    <name type="scientific">viral metagenome</name>
    <dbReference type="NCBI Taxonomy" id="1070528"/>
    <lineage>
        <taxon>unclassified sequences</taxon>
        <taxon>metagenomes</taxon>
        <taxon>organismal metagenomes</taxon>
    </lineage>
</organism>
<dbReference type="Gene3D" id="1.20.144.10">
    <property type="entry name" value="Phosphatidic acid phosphatase type 2/haloperoxidase"/>
    <property type="match status" value="1"/>
</dbReference>
<dbReference type="PANTHER" id="PTHR14969:SF13">
    <property type="entry name" value="AT30094P"/>
    <property type="match status" value="1"/>
</dbReference>
<dbReference type="SUPFAM" id="SSF48317">
    <property type="entry name" value="Acid phosphatase/Vanadium-dependent haloperoxidase"/>
    <property type="match status" value="1"/>
</dbReference>
<dbReference type="EMBL" id="MN739286">
    <property type="protein sequence ID" value="QHS97098.1"/>
    <property type="molecule type" value="Genomic_DNA"/>
</dbReference>
<dbReference type="AlphaFoldDB" id="A0A6C0C0E3"/>
<accession>A0A6C0C0E3</accession>
<protein>
    <recommendedName>
        <fullName evidence="2">Phosphatidic acid phosphatase type 2/haloperoxidase domain-containing protein</fullName>
    </recommendedName>
</protein>
<evidence type="ECO:0000259" key="2">
    <source>
        <dbReference type="SMART" id="SM00014"/>
    </source>
</evidence>
<dbReference type="PANTHER" id="PTHR14969">
    <property type="entry name" value="SPHINGOSINE-1-PHOSPHATE PHOSPHOHYDROLASE"/>
    <property type="match status" value="1"/>
</dbReference>
<dbReference type="GO" id="GO:0042392">
    <property type="term" value="F:sphingosine-1-phosphate phosphatase activity"/>
    <property type="evidence" value="ECO:0007669"/>
    <property type="project" value="TreeGrafter"/>
</dbReference>
<name>A0A6C0C0E3_9ZZZZ</name>
<feature type="transmembrane region" description="Helical" evidence="1">
    <location>
        <begin position="12"/>
        <end position="38"/>
    </location>
</feature>
<evidence type="ECO:0000313" key="3">
    <source>
        <dbReference type="EMBL" id="QHS97098.1"/>
    </source>
</evidence>
<proteinExistence type="predicted"/>
<feature type="domain" description="Phosphatidic acid phosphatase type 2/haloperoxidase" evidence="2">
    <location>
        <begin position="29"/>
        <end position="139"/>
    </location>
</feature>
<keyword evidence="1" id="KW-0812">Transmembrane</keyword>
<keyword evidence="1" id="KW-0472">Membrane</keyword>
<sequence length="168" mass="19011">MNFLLTELGYFGPLIMIIVIIIISKSCEYKIILLFVVINELLNRLLKYIINQPRPEGCEYINTWDSHPPDSCGMPSGHAQQAAAAAVYIILYTKNPIMAVCAIAQTTLTMYQRYNYKKHTTLQIIIGASIGVIMGILFYNISPYIEKIFNLRSKTPYINSTILLQSVV</sequence>
<reference evidence="3" key="1">
    <citation type="journal article" date="2020" name="Nature">
        <title>Giant virus diversity and host interactions through global metagenomics.</title>
        <authorList>
            <person name="Schulz F."/>
            <person name="Roux S."/>
            <person name="Paez-Espino D."/>
            <person name="Jungbluth S."/>
            <person name="Walsh D.A."/>
            <person name="Denef V.J."/>
            <person name="McMahon K.D."/>
            <person name="Konstantinidis K.T."/>
            <person name="Eloe-Fadrosh E.A."/>
            <person name="Kyrpides N.C."/>
            <person name="Woyke T."/>
        </authorList>
    </citation>
    <scope>NUCLEOTIDE SEQUENCE</scope>
    <source>
        <strain evidence="3">GVMAG-M-3300020166-5</strain>
    </source>
</reference>
<keyword evidence="1" id="KW-1133">Transmembrane helix</keyword>
<dbReference type="InterPro" id="IPR036938">
    <property type="entry name" value="PAP2/HPO_sf"/>
</dbReference>
<feature type="transmembrane region" description="Helical" evidence="1">
    <location>
        <begin position="120"/>
        <end position="141"/>
    </location>
</feature>